<dbReference type="AlphaFoldDB" id="L2FAM6"/>
<dbReference type="GO" id="GO:0005886">
    <property type="term" value="C:plasma membrane"/>
    <property type="evidence" value="ECO:0007669"/>
    <property type="project" value="UniProtKB-SubCell"/>
</dbReference>
<feature type="transmembrane region" description="Helical" evidence="6">
    <location>
        <begin position="87"/>
        <end position="108"/>
    </location>
</feature>
<feature type="transmembrane region" description="Helical" evidence="6">
    <location>
        <begin position="215"/>
        <end position="238"/>
    </location>
</feature>
<feature type="transmembrane region" description="Helical" evidence="6">
    <location>
        <begin position="42"/>
        <end position="67"/>
    </location>
</feature>
<comment type="caution">
    <text evidence="7">The sequence shown here is derived from an EMBL/GenBank/DDBJ whole genome shotgun (WGS) entry which is preliminary data.</text>
</comment>
<feature type="transmembrane region" description="Helical" evidence="6">
    <location>
        <begin position="129"/>
        <end position="152"/>
    </location>
</feature>
<evidence type="ECO:0000256" key="6">
    <source>
        <dbReference type="SAM" id="Phobius"/>
    </source>
</evidence>
<evidence type="ECO:0000256" key="1">
    <source>
        <dbReference type="ARBA" id="ARBA00004651"/>
    </source>
</evidence>
<reference evidence="7 8" key="1">
    <citation type="journal article" date="2013" name="Genome Announc.">
        <title>Genome Sequence of Moraxella macacae 0408225, a Novel Bacterial Species Isolated from a Cynomolgus Macaque with Epistaxis.</title>
        <authorList>
            <person name="Ladner J.T."/>
            <person name="Whitehouse C.A."/>
            <person name="Koroleva G.I."/>
            <person name="Palacios G.F."/>
        </authorList>
    </citation>
    <scope>NUCLEOTIDE SEQUENCE [LARGE SCALE GENOMIC DNA]</scope>
    <source>
        <strain evidence="7 8">0408225</strain>
    </source>
</reference>
<sequence length="332" mass="36665">MKTTWLKYTWQAILAAVAVFIFYLAMRALYRLTKTVDVQEVLLALQGIPMLHLMIALFVVAFGYVLLTLYDVIALRQLGKKFPYPSVALTSFTAYAISHTVGANLVTATGIRYRHYRKSGLDHSEIANIVWLVSMAFTFGISTLIGLSLSLHPEITLQLLGELDKSLGFFDNVVYIRGLGLVMLALIAGSIIFAGKNGRHMVLKGWRFDLPPAKVLIQQIIISILDLSTVALVLYLLLPPSDHISYLATFSAFIQSMAVGILSHVPGGLGVFEVTMIAALPNVDKAQMLAVLLVFRLIYYILPFLVALFLLIGYEVYLYAKPNAGANDGSRF</sequence>
<keyword evidence="8" id="KW-1185">Reference proteome</keyword>
<evidence type="ECO:0000313" key="7">
    <source>
        <dbReference type="EMBL" id="ELA09518.1"/>
    </source>
</evidence>
<evidence type="ECO:0000256" key="3">
    <source>
        <dbReference type="ARBA" id="ARBA00022692"/>
    </source>
</evidence>
<dbReference type="PANTHER" id="PTHR39087">
    <property type="entry name" value="UPF0104 MEMBRANE PROTEIN MJ1595"/>
    <property type="match status" value="1"/>
</dbReference>
<protein>
    <submittedName>
        <fullName evidence="7">Uncharacterized protein</fullName>
    </submittedName>
</protein>
<dbReference type="OrthoDB" id="145485at2"/>
<keyword evidence="3 6" id="KW-0812">Transmembrane</keyword>
<dbReference type="PANTHER" id="PTHR39087:SF2">
    <property type="entry name" value="UPF0104 MEMBRANE PROTEIN MJ1595"/>
    <property type="match status" value="1"/>
</dbReference>
<gene>
    <name evidence="7" type="ORF">MOMA_03910</name>
</gene>
<evidence type="ECO:0000256" key="5">
    <source>
        <dbReference type="ARBA" id="ARBA00023136"/>
    </source>
</evidence>
<accession>L2FAM6</accession>
<feature type="transmembrane region" description="Helical" evidence="6">
    <location>
        <begin position="172"/>
        <end position="194"/>
    </location>
</feature>
<feature type="transmembrane region" description="Helical" evidence="6">
    <location>
        <begin position="12"/>
        <end position="30"/>
    </location>
</feature>
<keyword evidence="4 6" id="KW-1133">Transmembrane helix</keyword>
<proteinExistence type="predicted"/>
<evidence type="ECO:0000256" key="4">
    <source>
        <dbReference type="ARBA" id="ARBA00022989"/>
    </source>
</evidence>
<evidence type="ECO:0000256" key="2">
    <source>
        <dbReference type="ARBA" id="ARBA00022475"/>
    </source>
</evidence>
<dbReference type="eggNOG" id="COG0392">
    <property type="taxonomic scope" value="Bacteria"/>
</dbReference>
<dbReference type="Pfam" id="PF03706">
    <property type="entry name" value="LPG_synthase_TM"/>
    <property type="match status" value="1"/>
</dbReference>
<dbReference type="InterPro" id="IPR022791">
    <property type="entry name" value="L-PG_synthase/AglD"/>
</dbReference>
<keyword evidence="5 6" id="KW-0472">Membrane</keyword>
<evidence type="ECO:0000313" key="8">
    <source>
        <dbReference type="Proteomes" id="UP000023795"/>
    </source>
</evidence>
<dbReference type="PATRIC" id="fig|1230338.3.peg.848"/>
<keyword evidence="2" id="KW-1003">Cell membrane</keyword>
<dbReference type="RefSeq" id="WP_009767337.1">
    <property type="nucleotide sequence ID" value="NZ_ANIN01000001.1"/>
</dbReference>
<organism evidence="7 8">
    <name type="scientific">Moraxella macacae 0408225</name>
    <dbReference type="NCBI Taxonomy" id="1230338"/>
    <lineage>
        <taxon>Bacteria</taxon>
        <taxon>Pseudomonadati</taxon>
        <taxon>Pseudomonadota</taxon>
        <taxon>Gammaproteobacteria</taxon>
        <taxon>Moraxellales</taxon>
        <taxon>Moraxellaceae</taxon>
        <taxon>Moraxella</taxon>
    </lineage>
</organism>
<dbReference type="STRING" id="1230338.MOMA_03910"/>
<feature type="transmembrane region" description="Helical" evidence="6">
    <location>
        <begin position="286"/>
        <end position="312"/>
    </location>
</feature>
<dbReference type="EMBL" id="ANIN01000001">
    <property type="protein sequence ID" value="ELA09518.1"/>
    <property type="molecule type" value="Genomic_DNA"/>
</dbReference>
<dbReference type="Proteomes" id="UP000023795">
    <property type="component" value="Unassembled WGS sequence"/>
</dbReference>
<name>L2FAM6_9GAMM</name>
<comment type="subcellular location">
    <subcellularLocation>
        <location evidence="1">Cell membrane</location>
        <topology evidence="1">Multi-pass membrane protein</topology>
    </subcellularLocation>
</comment>